<feature type="compositionally biased region" description="Low complexity" evidence="1">
    <location>
        <begin position="43"/>
        <end position="52"/>
    </location>
</feature>
<sequence length="76" mass="8432">MLTVRWCWNDSDWEKACSIENTLSLPHYFSFREADSDSEPSHSDISSDSLSNSDEDRVRSEEEEVSGGASGAEGEA</sequence>
<dbReference type="EMBL" id="CP031001">
    <property type="protein sequence ID" value="QHN76786.1"/>
    <property type="molecule type" value="Genomic_DNA"/>
</dbReference>
<proteinExistence type="predicted"/>
<name>A0A6B9V5G8_ARAHY</name>
<reference evidence="2 3" key="1">
    <citation type="submission" date="2020-01" db="EMBL/GenBank/DDBJ databases">
        <title>Genome sequence of Arachis hypogaea, cultivar Shitouqi.</title>
        <authorList>
            <person name="Zhuang W."/>
            <person name="Chen H."/>
            <person name="Varshney R."/>
            <person name="Wang D."/>
            <person name="Ming R."/>
        </authorList>
    </citation>
    <scope>NUCLEOTIDE SEQUENCE [LARGE SCALE GENOMIC DNA]</scope>
    <source>
        <tissue evidence="2">Young leaf</tissue>
    </source>
</reference>
<protein>
    <submittedName>
        <fullName evidence="2">Uncharacterized protein</fullName>
    </submittedName>
</protein>
<accession>A0A6B9V5G8</accession>
<dbReference type="Proteomes" id="UP000464620">
    <property type="component" value="Chromosome B09"/>
</dbReference>
<evidence type="ECO:0000313" key="2">
    <source>
        <dbReference type="EMBL" id="QHN76786.1"/>
    </source>
</evidence>
<evidence type="ECO:0000256" key="1">
    <source>
        <dbReference type="SAM" id="MobiDB-lite"/>
    </source>
</evidence>
<gene>
    <name evidence="2" type="ORF">DS421_19g646980</name>
</gene>
<feature type="region of interest" description="Disordered" evidence="1">
    <location>
        <begin position="33"/>
        <end position="76"/>
    </location>
</feature>
<evidence type="ECO:0000313" key="3">
    <source>
        <dbReference type="Proteomes" id="UP000464620"/>
    </source>
</evidence>
<organism evidence="2 3">
    <name type="scientific">Arachis hypogaea</name>
    <name type="common">Peanut</name>
    <dbReference type="NCBI Taxonomy" id="3818"/>
    <lineage>
        <taxon>Eukaryota</taxon>
        <taxon>Viridiplantae</taxon>
        <taxon>Streptophyta</taxon>
        <taxon>Embryophyta</taxon>
        <taxon>Tracheophyta</taxon>
        <taxon>Spermatophyta</taxon>
        <taxon>Magnoliopsida</taxon>
        <taxon>eudicotyledons</taxon>
        <taxon>Gunneridae</taxon>
        <taxon>Pentapetalae</taxon>
        <taxon>rosids</taxon>
        <taxon>fabids</taxon>
        <taxon>Fabales</taxon>
        <taxon>Fabaceae</taxon>
        <taxon>Papilionoideae</taxon>
        <taxon>50 kb inversion clade</taxon>
        <taxon>dalbergioids sensu lato</taxon>
        <taxon>Dalbergieae</taxon>
        <taxon>Pterocarpus clade</taxon>
        <taxon>Arachis</taxon>
    </lineage>
</organism>
<feature type="compositionally biased region" description="Basic and acidic residues" evidence="1">
    <location>
        <begin position="33"/>
        <end position="42"/>
    </location>
</feature>
<dbReference type="AlphaFoldDB" id="A0A6B9V5G8"/>